<dbReference type="Pfam" id="PF02743">
    <property type="entry name" value="dCache_1"/>
    <property type="match status" value="1"/>
</dbReference>
<protein>
    <recommendedName>
        <fullName evidence="3">histidine kinase</fullName>
        <ecNumber evidence="3">2.7.13.3</ecNumber>
    </recommendedName>
</protein>
<gene>
    <name evidence="12" type="ORF">BRYFOR_08105</name>
</gene>
<dbReference type="PANTHER" id="PTHR34220:SF7">
    <property type="entry name" value="SENSOR HISTIDINE KINASE YPDA"/>
    <property type="match status" value="1"/>
</dbReference>
<dbReference type="eggNOG" id="COG2972">
    <property type="taxonomic scope" value="Bacteria"/>
</dbReference>
<dbReference type="AlphaFoldDB" id="C6LHJ4"/>
<dbReference type="GO" id="GO:0005886">
    <property type="term" value="C:plasma membrane"/>
    <property type="evidence" value="ECO:0007669"/>
    <property type="project" value="UniProtKB-SubCell"/>
</dbReference>
<evidence type="ECO:0000256" key="8">
    <source>
        <dbReference type="ARBA" id="ARBA00023012"/>
    </source>
</evidence>
<evidence type="ECO:0000256" key="4">
    <source>
        <dbReference type="ARBA" id="ARBA00022475"/>
    </source>
</evidence>
<keyword evidence="9 10" id="KW-0472">Membrane</keyword>
<dbReference type="InterPro" id="IPR010559">
    <property type="entry name" value="Sig_transdc_His_kin_internal"/>
</dbReference>
<sequence length="633" mass="72153">MLWRVAFQIQNGAYKRVKNKYFGYLEKITHRGIQSTIMLTFSVISISLMLILGLVLEARFSVVYRGETVRSAQKLMEQTGESLEDYLIAMRQVSDAAYYNAIKEYDISGEIQDIQKSLNLLYEANKENLRSIALYDHYGSLITAEPVAAQKEDPNVTQQGWFVRAMEEVENMHFSTPHIQNLFHDATYRYYWVISLSRMVELTNGGDSVQGVLLVDMDFSGISRLMKKINDANSGEYYYLCDSSGEIIFHPRQTQLADGIGRENNRIAAAYKDGVYDEVFDGENRKVLVSTVSYTGWKLVGVLPEEMFAYGMVNLRYFLVMMLLLMAMMLVVLNRIVSVRISRPILKLNESVLEYEAGEKPGIYIGGSQEIRHLGYSIQKSYEQIEELMKTIVWEQNERRKSELDALQSQINPHFLYNALDSITWMIEDGQNDGAAYMVTQLARFFRLSLSRGYTVICVRDELQHAQTYMNIQKVRCKDSFTVRQEIEPEVEDYCAAKLILQPLLENAINYGVSGMDDGEITIIAKMDGDNVLLAVKDNGIGIPEEEAQLLLTDNNRVHKHGSGVGLVNVNQRIQLLFGKAYGLSIESEPDEGTVVSIRLPAIPFTEENRRRLENGYVFSREETRGKEESDEG</sequence>
<dbReference type="Gene3D" id="3.30.450.20">
    <property type="entry name" value="PAS domain"/>
    <property type="match status" value="1"/>
</dbReference>
<dbReference type="PANTHER" id="PTHR34220">
    <property type="entry name" value="SENSOR HISTIDINE KINASE YPDA"/>
    <property type="match status" value="1"/>
</dbReference>
<keyword evidence="5 10" id="KW-0812">Transmembrane</keyword>
<dbReference type="Pfam" id="PF02518">
    <property type="entry name" value="HATPase_c"/>
    <property type="match status" value="1"/>
</dbReference>
<evidence type="ECO:0000256" key="10">
    <source>
        <dbReference type="SAM" id="Phobius"/>
    </source>
</evidence>
<dbReference type="PRINTS" id="PR00344">
    <property type="entry name" value="BCTRLSENSOR"/>
</dbReference>
<dbReference type="STRING" id="168384.SAMN05660368_00678"/>
<dbReference type="PROSITE" id="PS50109">
    <property type="entry name" value="HIS_KIN"/>
    <property type="match status" value="1"/>
</dbReference>
<proteinExistence type="predicted"/>
<dbReference type="InterPro" id="IPR005467">
    <property type="entry name" value="His_kinase_dom"/>
</dbReference>
<dbReference type="CDD" id="cd12912">
    <property type="entry name" value="PDC2_MCP_like"/>
    <property type="match status" value="1"/>
</dbReference>
<comment type="catalytic activity">
    <reaction evidence="1">
        <text>ATP + protein L-histidine = ADP + protein N-phospho-L-histidine.</text>
        <dbReference type="EC" id="2.7.13.3"/>
    </reaction>
</comment>
<dbReference type="SUPFAM" id="SSF55874">
    <property type="entry name" value="ATPase domain of HSP90 chaperone/DNA topoisomerase II/histidine kinase"/>
    <property type="match status" value="1"/>
</dbReference>
<dbReference type="Proteomes" id="UP000005561">
    <property type="component" value="Unassembled WGS sequence"/>
</dbReference>
<keyword evidence="8" id="KW-0902">Two-component regulatory system</keyword>
<comment type="caution">
    <text evidence="12">The sequence shown here is derived from an EMBL/GenBank/DDBJ whole genome shotgun (WGS) entry which is preliminary data.</text>
</comment>
<dbReference type="EC" id="2.7.13.3" evidence="3"/>
<evidence type="ECO:0000313" key="13">
    <source>
        <dbReference type="Proteomes" id="UP000005561"/>
    </source>
</evidence>
<dbReference type="InterPro" id="IPR050640">
    <property type="entry name" value="Bact_2-comp_sensor_kinase"/>
</dbReference>
<dbReference type="InterPro" id="IPR036890">
    <property type="entry name" value="HATPase_C_sf"/>
</dbReference>
<dbReference type="RefSeq" id="WP_006862891.1">
    <property type="nucleotide sequence ID" value="NZ_ACCL02000014.1"/>
</dbReference>
<reference evidence="12" key="1">
    <citation type="submission" date="2009-07" db="EMBL/GenBank/DDBJ databases">
        <authorList>
            <person name="Weinstock G."/>
            <person name="Sodergren E."/>
            <person name="Clifton S."/>
            <person name="Fulton L."/>
            <person name="Fulton B."/>
            <person name="Courtney L."/>
            <person name="Fronick C."/>
            <person name="Harrison M."/>
            <person name="Strong C."/>
            <person name="Farmer C."/>
            <person name="Delahaunty K."/>
            <person name="Markovic C."/>
            <person name="Hall O."/>
            <person name="Minx P."/>
            <person name="Tomlinson C."/>
            <person name="Mitreva M."/>
            <person name="Nelson J."/>
            <person name="Hou S."/>
            <person name="Wollam A."/>
            <person name="Pepin K.H."/>
            <person name="Johnson M."/>
            <person name="Bhonagiri V."/>
            <person name="Nash W.E."/>
            <person name="Warren W."/>
            <person name="Chinwalla A."/>
            <person name="Mardis E.R."/>
            <person name="Wilson R.K."/>
        </authorList>
    </citation>
    <scope>NUCLEOTIDE SEQUENCE [LARGE SCALE GENOMIC DNA]</scope>
    <source>
        <strain evidence="12">DSM 14469</strain>
    </source>
</reference>
<evidence type="ECO:0000259" key="11">
    <source>
        <dbReference type="PROSITE" id="PS50109"/>
    </source>
</evidence>
<dbReference type="SMART" id="SM00387">
    <property type="entry name" value="HATPase_c"/>
    <property type="match status" value="1"/>
</dbReference>
<keyword evidence="6 12" id="KW-0808">Transferase</keyword>
<keyword evidence="4" id="KW-1003">Cell membrane</keyword>
<dbReference type="Pfam" id="PF06580">
    <property type="entry name" value="His_kinase"/>
    <property type="match status" value="1"/>
</dbReference>
<keyword evidence="13" id="KW-1185">Reference proteome</keyword>
<evidence type="ECO:0000313" key="12">
    <source>
        <dbReference type="EMBL" id="EET59981.1"/>
    </source>
</evidence>
<dbReference type="EMBL" id="ACCL02000014">
    <property type="protein sequence ID" value="EET59981.1"/>
    <property type="molecule type" value="Genomic_DNA"/>
</dbReference>
<evidence type="ECO:0000256" key="1">
    <source>
        <dbReference type="ARBA" id="ARBA00000085"/>
    </source>
</evidence>
<evidence type="ECO:0000256" key="5">
    <source>
        <dbReference type="ARBA" id="ARBA00022692"/>
    </source>
</evidence>
<evidence type="ECO:0000256" key="7">
    <source>
        <dbReference type="ARBA" id="ARBA00022989"/>
    </source>
</evidence>
<dbReference type="InterPro" id="IPR004358">
    <property type="entry name" value="Sig_transdc_His_kin-like_C"/>
</dbReference>
<keyword evidence="7 10" id="KW-1133">Transmembrane helix</keyword>
<evidence type="ECO:0000256" key="2">
    <source>
        <dbReference type="ARBA" id="ARBA00004651"/>
    </source>
</evidence>
<dbReference type="InterPro" id="IPR033479">
    <property type="entry name" value="dCache_1"/>
</dbReference>
<dbReference type="InterPro" id="IPR003594">
    <property type="entry name" value="HATPase_dom"/>
</dbReference>
<evidence type="ECO:0000256" key="9">
    <source>
        <dbReference type="ARBA" id="ARBA00023136"/>
    </source>
</evidence>
<accession>C6LHJ4</accession>
<feature type="domain" description="Histidine kinase" evidence="11">
    <location>
        <begin position="500"/>
        <end position="604"/>
    </location>
</feature>
<organism evidence="12 13">
    <name type="scientific">Marvinbryantia formatexigens DSM 14469</name>
    <dbReference type="NCBI Taxonomy" id="478749"/>
    <lineage>
        <taxon>Bacteria</taxon>
        <taxon>Bacillati</taxon>
        <taxon>Bacillota</taxon>
        <taxon>Clostridia</taxon>
        <taxon>Lachnospirales</taxon>
        <taxon>Lachnospiraceae</taxon>
        <taxon>Marvinbryantia</taxon>
    </lineage>
</organism>
<feature type="transmembrane region" description="Helical" evidence="10">
    <location>
        <begin position="37"/>
        <end position="56"/>
    </location>
</feature>
<name>C6LHJ4_9FIRM</name>
<dbReference type="Gene3D" id="3.30.565.10">
    <property type="entry name" value="Histidine kinase-like ATPase, C-terminal domain"/>
    <property type="match status" value="1"/>
</dbReference>
<evidence type="ECO:0000256" key="3">
    <source>
        <dbReference type="ARBA" id="ARBA00012438"/>
    </source>
</evidence>
<evidence type="ECO:0000256" key="6">
    <source>
        <dbReference type="ARBA" id="ARBA00022777"/>
    </source>
</evidence>
<feature type="transmembrane region" description="Helical" evidence="10">
    <location>
        <begin position="317"/>
        <end position="337"/>
    </location>
</feature>
<comment type="subcellular location">
    <subcellularLocation>
        <location evidence="2">Cell membrane</location>
        <topology evidence="2">Multi-pass membrane protein</topology>
    </subcellularLocation>
</comment>
<keyword evidence="6 12" id="KW-0418">Kinase</keyword>
<dbReference type="GO" id="GO:0000155">
    <property type="term" value="F:phosphorelay sensor kinase activity"/>
    <property type="evidence" value="ECO:0007669"/>
    <property type="project" value="InterPro"/>
</dbReference>